<evidence type="ECO:0000313" key="4">
    <source>
        <dbReference type="Proteomes" id="UP000317122"/>
    </source>
</evidence>
<evidence type="ECO:0000313" key="3">
    <source>
        <dbReference type="EMBL" id="TWI17440.1"/>
    </source>
</evidence>
<gene>
    <name evidence="3" type="ORF">IQ26_07524</name>
</gene>
<comment type="caution">
    <text evidence="3">The sequence shown here is derived from an EMBL/GenBank/DDBJ whole genome shotgun (WGS) entry which is preliminary data.</text>
</comment>
<name>A0A562MC29_9HYPH</name>
<feature type="domain" description="ISXO2-like transposase" evidence="2">
    <location>
        <begin position="144"/>
        <end position="303"/>
    </location>
</feature>
<reference evidence="3 4" key="1">
    <citation type="journal article" date="2015" name="Stand. Genomic Sci.">
        <title>Genomic Encyclopedia of Bacterial and Archaeal Type Strains, Phase III: the genomes of soil and plant-associated and newly described type strains.</title>
        <authorList>
            <person name="Whitman W.B."/>
            <person name="Woyke T."/>
            <person name="Klenk H.P."/>
            <person name="Zhou Y."/>
            <person name="Lilburn T.G."/>
            <person name="Beck B.J."/>
            <person name="De Vos P."/>
            <person name="Vandamme P."/>
            <person name="Eisen J.A."/>
            <person name="Garrity G."/>
            <person name="Hugenholtz P."/>
            <person name="Kyrpides N.C."/>
        </authorList>
    </citation>
    <scope>NUCLEOTIDE SEQUENCE [LARGE SCALE GENOMIC DNA]</scope>
    <source>
        <strain evidence="3 4">CGMCC 1.2546</strain>
    </source>
</reference>
<dbReference type="EMBL" id="VLKT01000107">
    <property type="protein sequence ID" value="TWI17440.1"/>
    <property type="molecule type" value="Genomic_DNA"/>
</dbReference>
<feature type="region of interest" description="Disordered" evidence="1">
    <location>
        <begin position="152"/>
        <end position="182"/>
    </location>
</feature>
<keyword evidence="4" id="KW-1185">Reference proteome</keyword>
<dbReference type="Pfam" id="PF12760">
    <property type="entry name" value="Zn_ribbon_IS1595"/>
    <property type="match status" value="1"/>
</dbReference>
<dbReference type="Pfam" id="PF12762">
    <property type="entry name" value="DDE_Tnp_IS1595"/>
    <property type="match status" value="1"/>
</dbReference>
<dbReference type="InterPro" id="IPR024445">
    <property type="entry name" value="Tnp_ISXO2-like"/>
</dbReference>
<evidence type="ECO:0000256" key="1">
    <source>
        <dbReference type="SAM" id="MobiDB-lite"/>
    </source>
</evidence>
<dbReference type="AlphaFoldDB" id="A0A562MC29"/>
<dbReference type="InterPro" id="IPR024442">
    <property type="entry name" value="Transposase_Zn_ribbon"/>
</dbReference>
<organism evidence="3 4">
    <name type="scientific">Mesorhizobium tianshanense</name>
    <dbReference type="NCBI Taxonomy" id="39844"/>
    <lineage>
        <taxon>Bacteria</taxon>
        <taxon>Pseudomonadati</taxon>
        <taxon>Pseudomonadota</taxon>
        <taxon>Alphaproteobacteria</taxon>
        <taxon>Hyphomicrobiales</taxon>
        <taxon>Phyllobacteriaceae</taxon>
        <taxon>Mesorhizobium</taxon>
    </lineage>
</organism>
<accession>A0A562MC29</accession>
<evidence type="ECO:0000259" key="2">
    <source>
        <dbReference type="SMART" id="SM01126"/>
    </source>
</evidence>
<dbReference type="NCBIfam" id="NF033547">
    <property type="entry name" value="transpos_IS1595"/>
    <property type="match status" value="1"/>
</dbReference>
<dbReference type="OrthoDB" id="271821at2"/>
<sequence>MSETMLAALSNIRTVEEMIVAFRDEEHCRRLLETMVWPDGRICPACGYKRSIALAGRDTGKRRARPGLYQCSNGDCRFQFTVTTHTPLHSTKLPLRVWLKAMWLLLQSDKGLSSVRLAEILGVSQPTAWRMGHALRLMVARENMLDGTVEIDHFHLGGSPRKRPDDPPPGRGRKGQANTEKAPVMAMVQRPTDVTPGTPAGDARAAVVTGLSLRAAERAIETQIETHAHLMSDEAKAFMAIGESFAKHETVKHSSHEYVRDTVHVNSVEGFNSRVRRTIAGVFHHISPQHADLYFHEIGFRWSQRVVSGSAVRKTRHGREIMRTLWSRVPPALQLPTVFRAATGRQMRRSPDGGITIKSAVAVFG</sequence>
<dbReference type="SMART" id="SM01126">
    <property type="entry name" value="DDE_Tnp_IS1595"/>
    <property type="match status" value="1"/>
</dbReference>
<dbReference type="Proteomes" id="UP000317122">
    <property type="component" value="Unassembled WGS sequence"/>
</dbReference>
<proteinExistence type="predicted"/>
<dbReference type="RefSeq" id="WP_145723416.1">
    <property type="nucleotide sequence ID" value="NZ_BSPF01000058.1"/>
</dbReference>
<protein>
    <submittedName>
        <fullName evidence="3">Transposase-like zinc ribbon protein</fullName>
    </submittedName>
</protein>